<feature type="domain" description="Golgi associated RAB2 interactor protein-like Rab2B-binding" evidence="2">
    <location>
        <begin position="51"/>
        <end position="117"/>
    </location>
</feature>
<gene>
    <name evidence="3" type="primary">GARIN1A</name>
</gene>
<dbReference type="Pfam" id="PF12480">
    <property type="entry name" value="GARIL_Rab2_bd"/>
    <property type="match status" value="1"/>
</dbReference>
<protein>
    <submittedName>
        <fullName evidence="3">Golgi associated RAB2 interactor 1A</fullName>
    </submittedName>
</protein>
<reference evidence="3" key="2">
    <citation type="submission" date="2025-08" db="UniProtKB">
        <authorList>
            <consortium name="Ensembl"/>
        </authorList>
    </citation>
    <scope>IDENTIFICATION</scope>
</reference>
<dbReference type="Ensembl" id="ENSSSCT00070056477.1">
    <property type="protein sequence ID" value="ENSSSCP00070047976.1"/>
    <property type="gene ID" value="ENSSSCG00070028157.1"/>
</dbReference>
<dbReference type="Proteomes" id="UP000314985">
    <property type="component" value="Chromosome 18"/>
</dbReference>
<evidence type="ECO:0000259" key="2">
    <source>
        <dbReference type="Pfam" id="PF12480"/>
    </source>
</evidence>
<accession>A0A4X1W368</accession>
<dbReference type="PANTHER" id="PTHR22574:SF10">
    <property type="entry name" value="GOLGI-ASSOCIATED RAB2 INTERACTOR PROTEIN 1A"/>
    <property type="match status" value="1"/>
</dbReference>
<evidence type="ECO:0000256" key="1">
    <source>
        <dbReference type="ARBA" id="ARBA00038379"/>
    </source>
</evidence>
<proteinExistence type="inferred from homology"/>
<dbReference type="PANTHER" id="PTHR22574">
    <property type="match status" value="1"/>
</dbReference>
<name>A0A4X1W368_PIG</name>
<comment type="similarity">
    <text evidence="1">Belongs to the GARIN family.</text>
</comment>
<dbReference type="InterPro" id="IPR022168">
    <property type="entry name" value="GARIL-like_Rab2B-bd"/>
</dbReference>
<evidence type="ECO:0000313" key="3">
    <source>
        <dbReference type="Ensembl" id="ENSSSCP00070047976.1"/>
    </source>
</evidence>
<dbReference type="AlphaFoldDB" id="A0A4X1W368"/>
<sequence length="241" mass="26794">MDVCERSTTVILGVTSSVPSLPLPNILLMANVTWPQGQFSTWSVPGCAPVVTLSRILPLKYVELRICDRLQRILRVRTVTEKIYYLRLHEKHPEAVFQFWIRLVKILQRGLSITTKDRRIQFSHCLVPKLPSSTETSAGSLPSSRQPSESTMLLAAEQTSDPFSNLSGKSQLTADRNTNTAIEIDNSNSFDKTPSPVASPVISNIPMRATLSHSLWEQENPDEHFLQAPVASSLGENFLGP</sequence>
<organism evidence="3 4">
    <name type="scientific">Sus scrofa</name>
    <name type="common">Pig</name>
    <dbReference type="NCBI Taxonomy" id="9823"/>
    <lineage>
        <taxon>Eukaryota</taxon>
        <taxon>Metazoa</taxon>
        <taxon>Chordata</taxon>
        <taxon>Craniata</taxon>
        <taxon>Vertebrata</taxon>
        <taxon>Euteleostomi</taxon>
        <taxon>Mammalia</taxon>
        <taxon>Eutheria</taxon>
        <taxon>Laurasiatheria</taxon>
        <taxon>Artiodactyla</taxon>
        <taxon>Suina</taxon>
        <taxon>Suidae</taxon>
        <taxon>Sus</taxon>
    </lineage>
</organism>
<reference evidence="3 4" key="1">
    <citation type="submission" date="2017-08" db="EMBL/GenBank/DDBJ databases">
        <title>USMARCv1.0.</title>
        <authorList>
            <person name="Hannum G.I."/>
            <person name="Koren S."/>
            <person name="Schroeder S.G."/>
            <person name="Chin S.C."/>
            <person name="Nonneman D.J."/>
            <person name="Becker S.A."/>
            <person name="Rosen B.D."/>
            <person name="Bickhart D.M."/>
            <person name="Putnam N.H."/>
            <person name="Green R.E."/>
            <person name="Tuggle C.K."/>
            <person name="Liu H."/>
            <person name="Rohrer G.A."/>
            <person name="Warr A."/>
            <person name="Hall R."/>
            <person name="Kim K."/>
            <person name="Hume D.A."/>
            <person name="Talbot R."/>
            <person name="Chow W."/>
            <person name="Howe K."/>
            <person name="Schwartz A.S."/>
            <person name="Watson M."/>
            <person name="Archibald A.L."/>
            <person name="Phillippy A.M."/>
            <person name="Smith T.P.L."/>
        </authorList>
    </citation>
    <scope>NUCLEOTIDE SEQUENCE [LARGE SCALE GENOMIC DNA]</scope>
</reference>
<evidence type="ECO:0000313" key="4">
    <source>
        <dbReference type="Proteomes" id="UP000314985"/>
    </source>
</evidence>